<dbReference type="SUPFAM" id="SSF51726">
    <property type="entry name" value="UROD/MetE-like"/>
    <property type="match status" value="2"/>
</dbReference>
<dbReference type="PANTHER" id="PTHR21091:SF169">
    <property type="entry name" value="UROPORPHYRINOGEN DECARBOXYLASE"/>
    <property type="match status" value="1"/>
</dbReference>
<dbReference type="GO" id="GO:0004853">
    <property type="term" value="F:uroporphyrinogen decarboxylase activity"/>
    <property type="evidence" value="ECO:0007669"/>
    <property type="project" value="InterPro"/>
</dbReference>
<name>A0A8A1M8F9_AJECA</name>
<dbReference type="PANTHER" id="PTHR21091">
    <property type="entry name" value="METHYLTETRAHYDROFOLATE:HOMOCYSTEINE METHYLTRANSFERASE RELATED"/>
    <property type="match status" value="1"/>
</dbReference>
<evidence type="ECO:0000313" key="2">
    <source>
        <dbReference type="EMBL" id="QSS61540.1"/>
    </source>
</evidence>
<dbReference type="GO" id="GO:0005829">
    <property type="term" value="C:cytosol"/>
    <property type="evidence" value="ECO:0007669"/>
    <property type="project" value="TreeGrafter"/>
</dbReference>
<feature type="domain" description="Uroporphyrinogen decarboxylase (URO-D)" evidence="1">
    <location>
        <begin position="86"/>
        <end position="153"/>
    </location>
</feature>
<organism evidence="2 3">
    <name type="scientific">Ajellomyces capsulatus</name>
    <name type="common">Darling's disease fungus</name>
    <name type="synonym">Histoplasma capsulatum</name>
    <dbReference type="NCBI Taxonomy" id="5037"/>
    <lineage>
        <taxon>Eukaryota</taxon>
        <taxon>Fungi</taxon>
        <taxon>Dikarya</taxon>
        <taxon>Ascomycota</taxon>
        <taxon>Pezizomycotina</taxon>
        <taxon>Eurotiomycetes</taxon>
        <taxon>Eurotiomycetidae</taxon>
        <taxon>Onygenales</taxon>
        <taxon>Ajellomycetaceae</taxon>
        <taxon>Histoplasma</taxon>
    </lineage>
</organism>
<sequence length="158" mass="16797">MSHQFEPLKNDLLLRAARGEKVERPPIWVMRQGGGGVAARAGLRLMGGGAIAGLVCGLLAAISKVYLCEFAEEVGGVGSGGRPHDSVREGVTLQGNADPGCLYGSRESITAIVENMVKGFWGAKKGWIANLGHGITPLVDPEDLRFYFQEIHRLAAVS</sequence>
<feature type="domain" description="Uroporphyrinogen decarboxylase (URO-D)" evidence="1">
    <location>
        <begin position="9"/>
        <end position="34"/>
    </location>
</feature>
<dbReference type="InterPro" id="IPR038071">
    <property type="entry name" value="UROD/MetE-like_sf"/>
</dbReference>
<dbReference type="EMBL" id="CP069111">
    <property type="protein sequence ID" value="QSS61540.1"/>
    <property type="molecule type" value="Genomic_DNA"/>
</dbReference>
<proteinExistence type="predicted"/>
<dbReference type="Pfam" id="PF01208">
    <property type="entry name" value="URO-D"/>
    <property type="match status" value="2"/>
</dbReference>
<dbReference type="AlphaFoldDB" id="A0A8A1M8F9"/>
<protein>
    <submittedName>
        <fullName evidence="2">Uroporphyrinogen decarboxylase</fullName>
    </submittedName>
</protein>
<dbReference type="OrthoDB" id="339900at2759"/>
<dbReference type="Gene3D" id="3.20.20.210">
    <property type="match status" value="2"/>
</dbReference>
<dbReference type="Proteomes" id="UP000663671">
    <property type="component" value="Chromosome 5"/>
</dbReference>
<dbReference type="InterPro" id="IPR000257">
    <property type="entry name" value="Uroporphyrinogen_deCOase"/>
</dbReference>
<gene>
    <name evidence="2" type="ORF">I7I51_03715</name>
</gene>
<evidence type="ECO:0000259" key="1">
    <source>
        <dbReference type="Pfam" id="PF01208"/>
    </source>
</evidence>
<accession>A0A8A1M8F9</accession>
<reference evidence="2" key="1">
    <citation type="submission" date="2021-01" db="EMBL/GenBank/DDBJ databases">
        <title>Chromosome-level genome assembly of a human fungal pathogen reveals clustering of transcriptionally co-regulated genes.</title>
        <authorList>
            <person name="Voorhies M."/>
            <person name="Cohen S."/>
            <person name="Shea T.P."/>
            <person name="Petrus S."/>
            <person name="Munoz J.F."/>
            <person name="Poplawski S."/>
            <person name="Goldman W.E."/>
            <person name="Michael T."/>
            <person name="Cuomo C.A."/>
            <person name="Sil A."/>
            <person name="Beyhan S."/>
        </authorList>
    </citation>
    <scope>NUCLEOTIDE SEQUENCE</scope>
    <source>
        <strain evidence="2">WU24</strain>
    </source>
</reference>
<dbReference type="GO" id="GO:0006783">
    <property type="term" value="P:heme biosynthetic process"/>
    <property type="evidence" value="ECO:0007669"/>
    <property type="project" value="TreeGrafter"/>
</dbReference>
<dbReference type="VEuPathDB" id="FungiDB:I7I51_03715"/>
<evidence type="ECO:0000313" key="3">
    <source>
        <dbReference type="Proteomes" id="UP000663671"/>
    </source>
</evidence>